<evidence type="ECO:0000256" key="1">
    <source>
        <dbReference type="ARBA" id="ARBA00009019"/>
    </source>
</evidence>
<gene>
    <name evidence="5" type="ORF">DGUA_6G008570</name>
</gene>
<proteinExistence type="inferred from homology"/>
<evidence type="ECO:0000313" key="5">
    <source>
        <dbReference type="EMBL" id="SPP86416.1"/>
    </source>
</evidence>
<keyword evidence="6" id="KW-1185">Reference proteome</keyword>
<dbReference type="PANTHER" id="PTHR19232">
    <property type="entry name" value="CENTROCORTIN FAMILY MEMBER"/>
    <property type="match status" value="1"/>
</dbReference>
<dbReference type="PANTHER" id="PTHR19232:SF7">
    <property type="entry name" value="CENTROCORTIN, ISOFORM A"/>
    <property type="match status" value="1"/>
</dbReference>
<reference evidence="6" key="1">
    <citation type="submission" date="2018-01" db="EMBL/GenBank/DDBJ databases">
        <authorList>
            <person name="Alioto T."/>
            <person name="Alioto T."/>
        </authorList>
    </citation>
    <scope>NUCLEOTIDE SEQUENCE [LARGE SCALE GENOMIC DNA]</scope>
</reference>
<evidence type="ECO:0000256" key="3">
    <source>
        <dbReference type="SAM" id="Coils"/>
    </source>
</evidence>
<keyword evidence="2 3" id="KW-0175">Coiled coil</keyword>
<feature type="region of interest" description="Disordered" evidence="4">
    <location>
        <begin position="706"/>
        <end position="745"/>
    </location>
</feature>
<evidence type="ECO:0000313" key="6">
    <source>
        <dbReference type="Proteomes" id="UP000268350"/>
    </source>
</evidence>
<comment type="similarity">
    <text evidence="1">Belongs to the CDR2 family.</text>
</comment>
<evidence type="ECO:0000256" key="4">
    <source>
        <dbReference type="SAM" id="MobiDB-lite"/>
    </source>
</evidence>
<sequence length="831" mass="95022">MDETNRGVSPCDAQDVSQFMLDDLQLAAELGKTLLERNKELEIFLKEYKSKGDEQEREIVHLRKHINAMTEVNDSRLKVYEQLEVGIQDLERANQRLNIEKNSDKKLIKMISSNTEILEARCEELSQLLNESKQTLNIERRRGDRLQQELNNSVSVSDNQIGDRSEQVINSRNDYNMKSFDFNCKATDQHSFEHRDIANSTGVEELLSPNDSLHLVVANNACDKVAAKGEDNEELVKLISDLELVKRELFAEQKRCAELEEQLMAIIQENQGLQTRLSQNNANEEMMSMHDEFSLLDDVRQGQMCSRCLGVIDGRRTNADEQSSIDQMEEIYEDEQNMTDLENQSEVDLVTNNISKFSNCTPGCSYKERFPDSLNPKAINNSNPYQDLVKKYEALVEVQRTSIAAKNVWGNDKESEKENKFSHNLLHLESVGMHARKEDGIVADTSKQTSVMSNNGVGRTPTEFSEVETSSSGYSDDTSNKYTQTDERPGYFLCSISDGKDCKFSIYDDVSPIDSHFRHRPEYRELFKEIFGVLKKSAENNEVGEKLSLLEHSDTVNRVTSETSIISAVTPVIEEHLEESIDETQSIASSVISNNSIAISECITKIERKTAKKHIHDLRSYQNKAPLIKEASNSQVNMSKMKGSESLSKIRPIEENGRIFTPIKREPLEYLTVGVGIKKKNRRKHRNLSTFGDRFERKLWDDTDKKGFTNGDQYGNANNTPKSSEKFNTDNRGLGRDVRNRNSDLYNNLNGSQMVIYNRNMNKPQSARGRVIELNGVEFYHNTVSQELHKLKKLDLSYADVLRRADTCEHMHSKFRSQRLNGIKKNPQQRQ</sequence>
<organism evidence="5 6">
    <name type="scientific">Drosophila guanche</name>
    <name type="common">Fruit fly</name>
    <dbReference type="NCBI Taxonomy" id="7266"/>
    <lineage>
        <taxon>Eukaryota</taxon>
        <taxon>Metazoa</taxon>
        <taxon>Ecdysozoa</taxon>
        <taxon>Arthropoda</taxon>
        <taxon>Hexapoda</taxon>
        <taxon>Insecta</taxon>
        <taxon>Pterygota</taxon>
        <taxon>Neoptera</taxon>
        <taxon>Endopterygota</taxon>
        <taxon>Diptera</taxon>
        <taxon>Brachycera</taxon>
        <taxon>Muscomorpha</taxon>
        <taxon>Ephydroidea</taxon>
        <taxon>Drosophilidae</taxon>
        <taxon>Drosophila</taxon>
        <taxon>Sophophora</taxon>
    </lineage>
</organism>
<feature type="region of interest" description="Disordered" evidence="4">
    <location>
        <begin position="451"/>
        <end position="482"/>
    </location>
</feature>
<name>A0A3B0KKU2_DROGU</name>
<feature type="compositionally biased region" description="Polar residues" evidence="4">
    <location>
        <begin position="467"/>
        <end position="482"/>
    </location>
</feature>
<protein>
    <recommendedName>
        <fullName evidence="7">Cerebellar degeneration-related protein 2-like</fullName>
    </recommendedName>
</protein>
<dbReference type="OMA" id="RADACEH"/>
<dbReference type="AlphaFoldDB" id="A0A3B0KKU2"/>
<feature type="coiled-coil region" evidence="3">
    <location>
        <begin position="38"/>
        <end position="149"/>
    </location>
</feature>
<dbReference type="EMBL" id="OUUW01000011">
    <property type="protein sequence ID" value="SPP86416.1"/>
    <property type="molecule type" value="Genomic_DNA"/>
</dbReference>
<feature type="coiled-coil region" evidence="3">
    <location>
        <begin position="242"/>
        <end position="276"/>
    </location>
</feature>
<evidence type="ECO:0008006" key="7">
    <source>
        <dbReference type="Google" id="ProtNLM"/>
    </source>
</evidence>
<dbReference type="OrthoDB" id="10059415at2759"/>
<feature type="compositionally biased region" description="Polar residues" evidence="4">
    <location>
        <begin position="710"/>
        <end position="722"/>
    </location>
</feature>
<dbReference type="InterPro" id="IPR026079">
    <property type="entry name" value="CDR2"/>
</dbReference>
<feature type="compositionally biased region" description="Basic and acidic residues" evidence="4">
    <location>
        <begin position="723"/>
        <end position="742"/>
    </location>
</feature>
<evidence type="ECO:0000256" key="2">
    <source>
        <dbReference type="ARBA" id="ARBA00023054"/>
    </source>
</evidence>
<dbReference type="Proteomes" id="UP000268350">
    <property type="component" value="Unassembled WGS sequence"/>
</dbReference>
<accession>A0A3B0KKU2</accession>